<dbReference type="AlphaFoldDB" id="A0A0W0ZZI2"/>
<accession>A0A0W0ZZI2</accession>
<feature type="domain" description="VOC" evidence="1">
    <location>
        <begin position="4"/>
        <end position="121"/>
    </location>
</feature>
<keyword evidence="3" id="KW-1185">Reference proteome</keyword>
<dbReference type="PIRSF" id="PIRSF039020">
    <property type="entry name" value="EhpR"/>
    <property type="match status" value="1"/>
</dbReference>
<dbReference type="InterPro" id="IPR037523">
    <property type="entry name" value="VOC_core"/>
</dbReference>
<evidence type="ECO:0000313" key="3">
    <source>
        <dbReference type="Proteomes" id="UP000054693"/>
    </source>
</evidence>
<dbReference type="STRING" id="40335.Ltuc_2119"/>
<gene>
    <name evidence="2" type="ORF">Ltuc_2119</name>
</gene>
<dbReference type="Pfam" id="PF00903">
    <property type="entry name" value="Glyoxalase"/>
    <property type="match status" value="1"/>
</dbReference>
<evidence type="ECO:0000313" key="2">
    <source>
        <dbReference type="EMBL" id="KTD74272.1"/>
    </source>
</evidence>
<proteinExistence type="predicted"/>
<dbReference type="InterPro" id="IPR026275">
    <property type="entry name" value="Glyoxalase/dOase/EhpR"/>
</dbReference>
<sequence length="131" mass="14735">MHLDPNLIIFYVDAPLISASFYEQLLKSQPIESSPTFVMFLLKSGMRLGLWSKHSVEPHATALGGGGELSLQVQDAHVIDELYTLWQQQGIQIAQPPTMMDFGYTFVALDPDHHRLRIFSLNPEKSVSIQP</sequence>
<dbReference type="EMBL" id="LNZA01000001">
    <property type="protein sequence ID" value="KTD74272.1"/>
    <property type="molecule type" value="Genomic_DNA"/>
</dbReference>
<evidence type="ECO:0000259" key="1">
    <source>
        <dbReference type="PROSITE" id="PS51819"/>
    </source>
</evidence>
<dbReference type="Gene3D" id="3.10.180.10">
    <property type="entry name" value="2,3-Dihydroxybiphenyl 1,2-Dioxygenase, domain 1"/>
    <property type="match status" value="1"/>
</dbReference>
<dbReference type="RefSeq" id="WP_058521241.1">
    <property type="nucleotide sequence ID" value="NZ_CAAAIP010000006.1"/>
</dbReference>
<dbReference type="PROSITE" id="PS51819">
    <property type="entry name" value="VOC"/>
    <property type="match status" value="1"/>
</dbReference>
<dbReference type="SUPFAM" id="SSF54593">
    <property type="entry name" value="Glyoxalase/Bleomycin resistance protein/Dihydroxybiphenyl dioxygenase"/>
    <property type="match status" value="1"/>
</dbReference>
<name>A0A0W0ZZI2_9GAMM</name>
<dbReference type="InterPro" id="IPR004360">
    <property type="entry name" value="Glyas_Fos-R_dOase_dom"/>
</dbReference>
<dbReference type="PATRIC" id="fig|40335.7.peg.2256"/>
<dbReference type="InterPro" id="IPR029068">
    <property type="entry name" value="Glyas_Bleomycin-R_OHBP_Dase"/>
</dbReference>
<dbReference type="OrthoDB" id="9806945at2"/>
<organism evidence="2 3">
    <name type="scientific">Legionella tucsonensis</name>
    <dbReference type="NCBI Taxonomy" id="40335"/>
    <lineage>
        <taxon>Bacteria</taxon>
        <taxon>Pseudomonadati</taxon>
        <taxon>Pseudomonadota</taxon>
        <taxon>Gammaproteobacteria</taxon>
        <taxon>Legionellales</taxon>
        <taxon>Legionellaceae</taxon>
        <taxon>Legionella</taxon>
    </lineage>
</organism>
<comment type="caution">
    <text evidence="2">The sequence shown here is derived from an EMBL/GenBank/DDBJ whole genome shotgun (WGS) entry which is preliminary data.</text>
</comment>
<reference evidence="2 3" key="1">
    <citation type="submission" date="2015-11" db="EMBL/GenBank/DDBJ databases">
        <title>Genomic analysis of 38 Legionella species identifies large and diverse effector repertoires.</title>
        <authorList>
            <person name="Burstein D."/>
            <person name="Amaro F."/>
            <person name="Zusman T."/>
            <person name="Lifshitz Z."/>
            <person name="Cohen O."/>
            <person name="Gilbert J.A."/>
            <person name="Pupko T."/>
            <person name="Shuman H.A."/>
            <person name="Segal G."/>
        </authorList>
    </citation>
    <scope>NUCLEOTIDE SEQUENCE [LARGE SCALE GENOMIC DNA]</scope>
    <source>
        <strain evidence="2 3">ATCC 49180</strain>
    </source>
</reference>
<dbReference type="Proteomes" id="UP000054693">
    <property type="component" value="Unassembled WGS sequence"/>
</dbReference>
<protein>
    <submittedName>
        <fullName evidence="2">Bleomycin resistance protein</fullName>
    </submittedName>
</protein>